<evidence type="ECO:0000313" key="1">
    <source>
        <dbReference type="EMBL" id="MBX32008.1"/>
    </source>
</evidence>
<dbReference type="AlphaFoldDB" id="A0A2P2MP74"/>
<organism evidence="1">
    <name type="scientific">Rhizophora mucronata</name>
    <name type="common">Asiatic mangrove</name>
    <dbReference type="NCBI Taxonomy" id="61149"/>
    <lineage>
        <taxon>Eukaryota</taxon>
        <taxon>Viridiplantae</taxon>
        <taxon>Streptophyta</taxon>
        <taxon>Embryophyta</taxon>
        <taxon>Tracheophyta</taxon>
        <taxon>Spermatophyta</taxon>
        <taxon>Magnoliopsida</taxon>
        <taxon>eudicotyledons</taxon>
        <taxon>Gunneridae</taxon>
        <taxon>Pentapetalae</taxon>
        <taxon>rosids</taxon>
        <taxon>fabids</taxon>
        <taxon>Malpighiales</taxon>
        <taxon>Rhizophoraceae</taxon>
        <taxon>Rhizophora</taxon>
    </lineage>
</organism>
<sequence length="156" mass="17718">MRGRPRPMPLRSRSCGLPRAQHLHLTVQLLAPPTRLAHPEMAIPLQSACCPELSEQLVLPLLTMDKKISHYHTSKTHHCKHQFQTLQPVPLPLPIHSFPLELEIAKWRGEAVEHSETKATFAPHSPASRCRWHRLLLQKQAGHRLDRKHTPARAGG</sequence>
<reference evidence="1" key="1">
    <citation type="submission" date="2018-02" db="EMBL/GenBank/DDBJ databases">
        <title>Rhizophora mucronata_Transcriptome.</title>
        <authorList>
            <person name="Meera S.P."/>
            <person name="Sreeshan A."/>
            <person name="Augustine A."/>
        </authorList>
    </citation>
    <scope>NUCLEOTIDE SEQUENCE</scope>
    <source>
        <tissue evidence="1">Leaf</tissue>
    </source>
</reference>
<name>A0A2P2MP74_RHIMU</name>
<proteinExistence type="predicted"/>
<accession>A0A2P2MP74</accession>
<dbReference type="EMBL" id="GGEC01051524">
    <property type="protein sequence ID" value="MBX32008.1"/>
    <property type="molecule type" value="Transcribed_RNA"/>
</dbReference>
<protein>
    <submittedName>
        <fullName evidence="1">Retrovirus-related Pol polyprotein from transposon 17.6</fullName>
    </submittedName>
</protein>